<keyword evidence="11" id="KW-0479">Metal-binding</keyword>
<keyword evidence="6 11" id="KW-0378">Hydrolase</keyword>
<feature type="transmembrane region" description="Helical" evidence="11">
    <location>
        <begin position="178"/>
        <end position="198"/>
    </location>
</feature>
<dbReference type="GO" id="GO:0016020">
    <property type="term" value="C:membrane"/>
    <property type="evidence" value="ECO:0007669"/>
    <property type="project" value="UniProtKB-SubCell"/>
</dbReference>
<evidence type="ECO:0000256" key="8">
    <source>
        <dbReference type="ARBA" id="ARBA00022989"/>
    </source>
</evidence>
<evidence type="ECO:0000256" key="10">
    <source>
        <dbReference type="ARBA" id="ARBA00023136"/>
    </source>
</evidence>
<proteinExistence type="inferred from homology"/>
<keyword evidence="14" id="KW-1185">Reference proteome</keyword>
<comment type="cofactor">
    <cofactor evidence="1 11">
        <name>Zn(2+)</name>
        <dbReference type="ChEBI" id="CHEBI:29105"/>
    </cofactor>
</comment>
<reference evidence="14" key="1">
    <citation type="submission" date="2018-12" db="EMBL/GenBank/DDBJ databases">
        <title>Complete genome sequencing of Jeotgalibaca sp. H21T32.</title>
        <authorList>
            <person name="Bae J.-W."/>
            <person name="Lee S.-Y."/>
        </authorList>
    </citation>
    <scope>NUCLEOTIDE SEQUENCE [LARGE SCALE GENOMIC DNA]</scope>
    <source>
        <strain evidence="14">H21T32</strain>
    </source>
</reference>
<dbReference type="CDD" id="cd06163">
    <property type="entry name" value="S2P-M50_PDZ_RseP-like"/>
    <property type="match status" value="1"/>
</dbReference>
<keyword evidence="5 11" id="KW-0812">Transmembrane</keyword>
<dbReference type="NCBIfam" id="TIGR00054">
    <property type="entry name" value="RIP metalloprotease RseP"/>
    <property type="match status" value="1"/>
</dbReference>
<evidence type="ECO:0000256" key="6">
    <source>
        <dbReference type="ARBA" id="ARBA00022801"/>
    </source>
</evidence>
<name>A0A3Q9BN92_9LACT</name>
<dbReference type="AlphaFoldDB" id="A0A3Q9BN92"/>
<protein>
    <recommendedName>
        <fullName evidence="11">Zinc metalloprotease</fullName>
        <ecNumber evidence="11">3.4.24.-</ecNumber>
    </recommendedName>
</protein>
<evidence type="ECO:0000256" key="2">
    <source>
        <dbReference type="ARBA" id="ARBA00004141"/>
    </source>
</evidence>
<evidence type="ECO:0000256" key="7">
    <source>
        <dbReference type="ARBA" id="ARBA00022833"/>
    </source>
</evidence>
<organism evidence="13 14">
    <name type="scientific">Jeotgalibaca ciconiae</name>
    <dbReference type="NCBI Taxonomy" id="2496265"/>
    <lineage>
        <taxon>Bacteria</taxon>
        <taxon>Bacillati</taxon>
        <taxon>Bacillota</taxon>
        <taxon>Bacilli</taxon>
        <taxon>Lactobacillales</taxon>
        <taxon>Carnobacteriaceae</taxon>
        <taxon>Jeotgalibaca</taxon>
    </lineage>
</organism>
<dbReference type="SUPFAM" id="SSF50156">
    <property type="entry name" value="PDZ domain-like"/>
    <property type="match status" value="1"/>
</dbReference>
<evidence type="ECO:0000256" key="3">
    <source>
        <dbReference type="ARBA" id="ARBA00007931"/>
    </source>
</evidence>
<feature type="transmembrane region" description="Helical" evidence="11">
    <location>
        <begin position="342"/>
        <end position="362"/>
    </location>
</feature>
<sequence length="424" mass="46397">MIQTIFTFIIIFSILVIIHEFGHFYFAKRAGILVREFAIGMGPKIFSYRKNNTTYTIRLFPLGGYVRMAGYGDDETELKAGMSLSVVLDHENNITHINLSEKQQINSIPLELTSYDLDNELFIEGIVPGKEAPIRYNVQRDALIIESDGTEVQVAPIDVQFQSASLVNRMLTNFAGPMNNFILGIVVFSLLAFLQGGVAVDKSQIGDVVAGSPADLAGLEKGDMITAVDGEKTSTWLELLEIIQSHPDESVTLSVLKGNDSSPIDIQLIPNAQTDQNGNEYGQIGVQQPIDTSFTGKLLFGFSQTWLIISSIFSLIVSMFTKGFDINAFGGPVAIYAATEEVVSYGFYSILSFLGFLSVNLGTVNLLPIPALDGGKILLNIVEGVRGKPLEAEKEGIITVIGVGLLFILMILVTWNDIQRFFFG</sequence>
<dbReference type="InterPro" id="IPR004387">
    <property type="entry name" value="Pept_M50_Zn"/>
</dbReference>
<dbReference type="Proteomes" id="UP000273326">
    <property type="component" value="Chromosome"/>
</dbReference>
<evidence type="ECO:0000256" key="5">
    <source>
        <dbReference type="ARBA" id="ARBA00022692"/>
    </source>
</evidence>
<keyword evidence="4 13" id="KW-0645">Protease</keyword>
<dbReference type="InterPro" id="IPR008915">
    <property type="entry name" value="Peptidase_M50"/>
</dbReference>
<dbReference type="InterPro" id="IPR036034">
    <property type="entry name" value="PDZ_sf"/>
</dbReference>
<keyword evidence="9 11" id="KW-0482">Metalloprotease</keyword>
<comment type="subcellular location">
    <subcellularLocation>
        <location evidence="2">Membrane</location>
        <topology evidence="2">Multi-pass membrane protein</topology>
    </subcellularLocation>
</comment>
<keyword evidence="8 11" id="KW-1133">Transmembrane helix</keyword>
<dbReference type="Pfam" id="PF02163">
    <property type="entry name" value="Peptidase_M50"/>
    <property type="match status" value="1"/>
</dbReference>
<comment type="similarity">
    <text evidence="3 11">Belongs to the peptidase M50B family.</text>
</comment>
<dbReference type="Pfam" id="PF17820">
    <property type="entry name" value="PDZ_6"/>
    <property type="match status" value="1"/>
</dbReference>
<dbReference type="EC" id="3.4.24.-" evidence="11"/>
<dbReference type="Gene3D" id="2.30.42.10">
    <property type="match status" value="1"/>
</dbReference>
<evidence type="ECO:0000313" key="13">
    <source>
        <dbReference type="EMBL" id="AZP05435.1"/>
    </source>
</evidence>
<dbReference type="InterPro" id="IPR041489">
    <property type="entry name" value="PDZ_6"/>
</dbReference>
<dbReference type="CDD" id="cd23081">
    <property type="entry name" value="cpPDZ_EcRseP-like"/>
    <property type="match status" value="1"/>
</dbReference>
<keyword evidence="10 11" id="KW-0472">Membrane</keyword>
<dbReference type="OrthoDB" id="9782003at2"/>
<dbReference type="PROSITE" id="PS50106">
    <property type="entry name" value="PDZ"/>
    <property type="match status" value="1"/>
</dbReference>
<dbReference type="RefSeq" id="WP_126111833.1">
    <property type="nucleotide sequence ID" value="NZ_CP034465.1"/>
</dbReference>
<evidence type="ECO:0000313" key="14">
    <source>
        <dbReference type="Proteomes" id="UP000273326"/>
    </source>
</evidence>
<dbReference type="KEGG" id="jeh:EJN90_12690"/>
<feature type="transmembrane region" description="Helical" evidence="11">
    <location>
        <begin position="6"/>
        <end position="26"/>
    </location>
</feature>
<dbReference type="PANTHER" id="PTHR42837:SF2">
    <property type="entry name" value="MEMBRANE METALLOPROTEASE ARASP2, CHLOROPLASTIC-RELATED"/>
    <property type="match status" value="1"/>
</dbReference>
<dbReference type="SMART" id="SM00228">
    <property type="entry name" value="PDZ"/>
    <property type="match status" value="1"/>
</dbReference>
<feature type="transmembrane region" description="Helical" evidence="11">
    <location>
        <begin position="298"/>
        <end position="321"/>
    </location>
</feature>
<dbReference type="EMBL" id="CP034465">
    <property type="protein sequence ID" value="AZP05435.1"/>
    <property type="molecule type" value="Genomic_DNA"/>
</dbReference>
<dbReference type="PANTHER" id="PTHR42837">
    <property type="entry name" value="REGULATOR OF SIGMA-E PROTEASE RSEP"/>
    <property type="match status" value="1"/>
</dbReference>
<gene>
    <name evidence="13" type="primary">rseP</name>
    <name evidence="13" type="ORF">EJN90_12690</name>
</gene>
<evidence type="ECO:0000256" key="11">
    <source>
        <dbReference type="RuleBase" id="RU362031"/>
    </source>
</evidence>
<accession>A0A3Q9BN92</accession>
<dbReference type="GO" id="GO:0006508">
    <property type="term" value="P:proteolysis"/>
    <property type="evidence" value="ECO:0007669"/>
    <property type="project" value="UniProtKB-KW"/>
</dbReference>
<keyword evidence="7 11" id="KW-0862">Zinc</keyword>
<evidence type="ECO:0000256" key="1">
    <source>
        <dbReference type="ARBA" id="ARBA00001947"/>
    </source>
</evidence>
<evidence type="ECO:0000259" key="12">
    <source>
        <dbReference type="PROSITE" id="PS50106"/>
    </source>
</evidence>
<dbReference type="GO" id="GO:0004222">
    <property type="term" value="F:metalloendopeptidase activity"/>
    <property type="evidence" value="ECO:0007669"/>
    <property type="project" value="InterPro"/>
</dbReference>
<evidence type="ECO:0000256" key="9">
    <source>
        <dbReference type="ARBA" id="ARBA00023049"/>
    </source>
</evidence>
<dbReference type="GO" id="GO:0046872">
    <property type="term" value="F:metal ion binding"/>
    <property type="evidence" value="ECO:0007669"/>
    <property type="project" value="UniProtKB-KW"/>
</dbReference>
<feature type="transmembrane region" description="Helical" evidence="11">
    <location>
        <begin position="396"/>
        <end position="415"/>
    </location>
</feature>
<dbReference type="InterPro" id="IPR001478">
    <property type="entry name" value="PDZ"/>
</dbReference>
<evidence type="ECO:0000256" key="4">
    <source>
        <dbReference type="ARBA" id="ARBA00022670"/>
    </source>
</evidence>
<feature type="domain" description="PDZ" evidence="12">
    <location>
        <begin position="197"/>
        <end position="245"/>
    </location>
</feature>